<dbReference type="STRING" id="1121117.SAMN02745977_01358"/>
<evidence type="ECO:0000256" key="1">
    <source>
        <dbReference type="SAM" id="Phobius"/>
    </source>
</evidence>
<feature type="transmembrane region" description="Helical" evidence="1">
    <location>
        <begin position="199"/>
        <end position="227"/>
    </location>
</feature>
<keyword evidence="3" id="KW-1185">Reference proteome</keyword>
<feature type="transmembrane region" description="Helical" evidence="1">
    <location>
        <begin position="300"/>
        <end position="319"/>
    </location>
</feature>
<dbReference type="RefSeq" id="WP_091815758.1">
    <property type="nucleotide sequence ID" value="NZ_FOCW01000002.1"/>
</dbReference>
<dbReference type="GO" id="GO:0016740">
    <property type="term" value="F:transferase activity"/>
    <property type="evidence" value="ECO:0007669"/>
    <property type="project" value="UniProtKB-KW"/>
</dbReference>
<dbReference type="Proteomes" id="UP000199531">
    <property type="component" value="Unassembled WGS sequence"/>
</dbReference>
<keyword evidence="1" id="KW-0472">Membrane</keyword>
<feature type="transmembrane region" description="Helical" evidence="1">
    <location>
        <begin position="429"/>
        <end position="448"/>
    </location>
</feature>
<evidence type="ECO:0000313" key="3">
    <source>
        <dbReference type="Proteomes" id="UP000199531"/>
    </source>
</evidence>
<keyword evidence="1" id="KW-0812">Transmembrane</keyword>
<feature type="transmembrane region" description="Helical" evidence="1">
    <location>
        <begin position="20"/>
        <end position="36"/>
    </location>
</feature>
<feature type="transmembrane region" description="Helical" evidence="1">
    <location>
        <begin position="355"/>
        <end position="374"/>
    </location>
</feature>
<feature type="transmembrane region" description="Helical" evidence="1">
    <location>
        <begin position="259"/>
        <end position="280"/>
    </location>
</feature>
<feature type="transmembrane region" description="Helical" evidence="1">
    <location>
        <begin position="171"/>
        <end position="193"/>
    </location>
</feature>
<evidence type="ECO:0000313" key="2">
    <source>
        <dbReference type="EMBL" id="SEN48476.1"/>
    </source>
</evidence>
<keyword evidence="1" id="KW-1133">Transmembrane helix</keyword>
<protein>
    <submittedName>
        <fullName evidence="2">4-amino-4-deoxy-L-arabinose transferase</fullName>
    </submittedName>
</protein>
<feature type="transmembrane region" description="Helical" evidence="1">
    <location>
        <begin position="101"/>
        <end position="122"/>
    </location>
</feature>
<dbReference type="OrthoDB" id="8556356at2"/>
<feature type="transmembrane region" description="Helical" evidence="1">
    <location>
        <begin position="331"/>
        <end position="349"/>
    </location>
</feature>
<accession>A0A1H8GWX8</accession>
<dbReference type="AlphaFoldDB" id="A0A1H8GWX8"/>
<reference evidence="2 3" key="1">
    <citation type="submission" date="2016-10" db="EMBL/GenBank/DDBJ databases">
        <authorList>
            <person name="de Groot N.N."/>
        </authorList>
    </citation>
    <scope>NUCLEOTIDE SEQUENCE [LARGE SCALE GENOMIC DNA]</scope>
    <source>
        <strain evidence="2 3">DSM 15123</strain>
    </source>
</reference>
<organism evidence="2 3">
    <name type="scientific">Brachymonas denitrificans DSM 15123</name>
    <dbReference type="NCBI Taxonomy" id="1121117"/>
    <lineage>
        <taxon>Bacteria</taxon>
        <taxon>Pseudomonadati</taxon>
        <taxon>Pseudomonadota</taxon>
        <taxon>Betaproteobacteria</taxon>
        <taxon>Burkholderiales</taxon>
        <taxon>Comamonadaceae</taxon>
        <taxon>Brachymonas</taxon>
    </lineage>
</organism>
<feature type="transmembrane region" description="Helical" evidence="1">
    <location>
        <begin position="460"/>
        <end position="480"/>
    </location>
</feature>
<gene>
    <name evidence="2" type="ORF">SAMN02745977_01358</name>
</gene>
<dbReference type="EMBL" id="FOCW01000002">
    <property type="protein sequence ID" value="SEN48476.1"/>
    <property type="molecule type" value="Genomic_DNA"/>
</dbReference>
<keyword evidence="2" id="KW-0808">Transferase</keyword>
<name>A0A1H8GWX8_9BURK</name>
<sequence>MNAPTPAIVSQDGVRRLPRWGLLLFCAIYVLAGFLWRDPWKRVDLTSFGYMLELARGQTSWWAPGLLGESAHFDALLPYWLGAWAIQLTPSGGSPFFSVRVVFAGLLVLTLLAIWYGIYYLARSPQAQPVSFAFGGEARPTDYARAIADGGLLAFLACLGLAQPSHEVSPALAQLCFSALTLYAMAALAYRYWMPALLGTLGLVGLTLSGAPSLAILFGLLGILVLATGQRDWSALHESDGYETDPDASAALQRRRRRWLLGLVLLTVVCALLATGLDLWRWRIERMPARWIEWRNLIRMHLWFTWPVWPMILWTLWRWRTHWRQGRPDRHIALPLGLGLICSAGGWVGERPETTLLLGFPAFAALAAFALPTFRRSASAFIDWFTLIFFTLAAGYLWFMWIAMHVGAPATALRQIDKQLHGYLPPFDWPQFLLGLFATLGWIFLVRWRTKRLRPAIWKSMILPAGGVTLSWVLLTSLWMPAINHARSYAFVGTEIATLLSSKPTHTGCTAIYGLDDAQISALRYYSTATLTRDRDAAAQCDWLVADVASVPILPHVYDMTQWSLQDVVGRPTDPRESLHVFARVQR</sequence>
<proteinExistence type="predicted"/>
<feature type="transmembrane region" description="Helical" evidence="1">
    <location>
        <begin position="381"/>
        <end position="404"/>
    </location>
</feature>